<dbReference type="RefSeq" id="WP_273745456.1">
    <property type="nucleotide sequence ID" value="NZ_CP117692.1"/>
</dbReference>
<dbReference type="NCBIfam" id="TIGR04370">
    <property type="entry name" value="glyco_rpt_poly"/>
    <property type="match status" value="1"/>
</dbReference>
<feature type="transmembrane region" description="Helical" evidence="1">
    <location>
        <begin position="27"/>
        <end position="48"/>
    </location>
</feature>
<keyword evidence="1" id="KW-1133">Transmembrane helix</keyword>
<feature type="transmembrane region" description="Helical" evidence="1">
    <location>
        <begin position="218"/>
        <end position="236"/>
    </location>
</feature>
<feature type="transmembrane region" description="Helical" evidence="1">
    <location>
        <begin position="101"/>
        <end position="122"/>
    </location>
</feature>
<dbReference type="AlphaFoldDB" id="A0AAQ2XJ40"/>
<gene>
    <name evidence="2" type="ORF">PSR59_04200</name>
</gene>
<organism evidence="2 3">
    <name type="scientific">Ligilactobacillus ruminis</name>
    <dbReference type="NCBI Taxonomy" id="1623"/>
    <lineage>
        <taxon>Bacteria</taxon>
        <taxon>Bacillati</taxon>
        <taxon>Bacillota</taxon>
        <taxon>Bacilli</taxon>
        <taxon>Lactobacillales</taxon>
        <taxon>Lactobacillaceae</taxon>
        <taxon>Ligilactobacillus</taxon>
    </lineage>
</organism>
<dbReference type="Proteomes" id="UP001222683">
    <property type="component" value="Chromosome"/>
</dbReference>
<name>A0AAQ2XJ40_9LACO</name>
<feature type="transmembrane region" description="Helical" evidence="1">
    <location>
        <begin position="5"/>
        <end position="21"/>
    </location>
</feature>
<evidence type="ECO:0000313" key="3">
    <source>
        <dbReference type="Proteomes" id="UP001222683"/>
    </source>
</evidence>
<feature type="transmembrane region" description="Helical" evidence="1">
    <location>
        <begin position="194"/>
        <end position="211"/>
    </location>
</feature>
<keyword evidence="2" id="KW-0436">Ligase</keyword>
<sequence length="319" mass="36459">MVSLIILILIEVFLFCFSYYFSEHDIMSPSCMMCIMFIISTTFALLNVNNWKIDFSFNTTALIGSGLLVYVLAEIFFRYVFCGQLHGKLYVQNEYDNSELIIKPIILDAMIAFNVVVVFLYLKSIISIVGGNMTNLNSYFHAYRVMGINSMQYQGTSITNGPINFLLRFVVASGYLAAFIGMRNMVTKNAKRSVQLRYAIIVILSLLPSLMTGGRSGMLRMFAALLIYYYICWHQINGWDKNLSMKYIRIGLFSFFIIAPAFYFSLEMLGRATNRTIIDYISDYLASSICLLDQYLKSPVPCVSWGKSLLLELKSYCLF</sequence>
<proteinExistence type="predicted"/>
<protein>
    <submittedName>
        <fullName evidence="2">O-antigen ligase</fullName>
    </submittedName>
</protein>
<dbReference type="GO" id="GO:0016874">
    <property type="term" value="F:ligase activity"/>
    <property type="evidence" value="ECO:0007669"/>
    <property type="project" value="UniProtKB-KW"/>
</dbReference>
<evidence type="ECO:0000256" key="1">
    <source>
        <dbReference type="SAM" id="Phobius"/>
    </source>
</evidence>
<dbReference type="EMBL" id="CP117692">
    <property type="protein sequence ID" value="WDC82818.1"/>
    <property type="molecule type" value="Genomic_DNA"/>
</dbReference>
<keyword evidence="1" id="KW-0472">Membrane</keyword>
<feature type="transmembrane region" description="Helical" evidence="1">
    <location>
        <begin position="248"/>
        <end position="266"/>
    </location>
</feature>
<feature type="transmembrane region" description="Helical" evidence="1">
    <location>
        <begin position="60"/>
        <end position="81"/>
    </location>
</feature>
<accession>A0AAQ2XJ40</accession>
<keyword evidence="1" id="KW-0812">Transmembrane</keyword>
<feature type="transmembrane region" description="Helical" evidence="1">
    <location>
        <begin position="165"/>
        <end position="182"/>
    </location>
</feature>
<evidence type="ECO:0000313" key="2">
    <source>
        <dbReference type="EMBL" id="WDC82818.1"/>
    </source>
</evidence>
<reference evidence="2" key="1">
    <citation type="submission" date="2023-02" db="EMBL/GenBank/DDBJ databases">
        <title>Complete genome sequence of Lactobacillus ruminis CACC888 isolated from Pig feces.</title>
        <authorList>
            <person name="Park S."/>
            <person name="Park M.A."/>
            <person name="Kim D.-H."/>
            <person name="Kim Y."/>
        </authorList>
    </citation>
    <scope>NUCLEOTIDE SEQUENCE</scope>
    <source>
        <strain evidence="2">CACC888</strain>
    </source>
</reference>